<evidence type="ECO:0000313" key="2">
    <source>
        <dbReference type="EMBL" id="UYV75212.1"/>
    </source>
</evidence>
<dbReference type="EMBL" id="CP092874">
    <property type="protein sequence ID" value="UYV75212.1"/>
    <property type="molecule type" value="Genomic_DNA"/>
</dbReference>
<keyword evidence="1" id="KW-0175">Coiled coil</keyword>
<name>A0ABY6L4U4_9ARAC</name>
<gene>
    <name evidence="2" type="ORF">LAZ67_12002927</name>
</gene>
<evidence type="ECO:0008006" key="4">
    <source>
        <dbReference type="Google" id="ProtNLM"/>
    </source>
</evidence>
<feature type="coiled-coil region" evidence="1">
    <location>
        <begin position="274"/>
        <end position="301"/>
    </location>
</feature>
<dbReference type="Pfam" id="PF01359">
    <property type="entry name" value="Transposase_1"/>
    <property type="match status" value="1"/>
</dbReference>
<evidence type="ECO:0000256" key="1">
    <source>
        <dbReference type="SAM" id="Coils"/>
    </source>
</evidence>
<dbReference type="Gene3D" id="3.30.420.10">
    <property type="entry name" value="Ribonuclease H-like superfamily/Ribonuclease H"/>
    <property type="match status" value="1"/>
</dbReference>
<reference evidence="2 3" key="1">
    <citation type="submission" date="2022-01" db="EMBL/GenBank/DDBJ databases">
        <title>A chromosomal length assembly of Cordylochernes scorpioides.</title>
        <authorList>
            <person name="Zeh D."/>
            <person name="Zeh J."/>
        </authorList>
    </citation>
    <scope>NUCLEOTIDE SEQUENCE [LARGE SCALE GENOMIC DNA]</scope>
    <source>
        <strain evidence="2">IN4F17</strain>
        <tissue evidence="2">Whole Body</tissue>
    </source>
</reference>
<sequence length="347" mass="39398">MVWKKSEESAPKKAKVTISAGKVMAIVFWDCKGVLLVDYLPPNTMVNAVSYCEVLTKLRAAIKRKRPGLLSRKVLLVHDNAHPHAARTTQTLLENFKWEIFTHPPYSPDLAPSDFHLFPALKLHLGGKHFANDDKVQAEANHWLRRQDTAWYNSGIKKLLQQFQKCLDRKEADLLYQPTEPTDRINYLPINTKNSTGTYVPPPKLWSTHVVKVHFEKFEMKGLQENLSIWLGDCRIRVQELANRVSIRTVHSILIEDLGMRILSAKLVPKLLAIKQKQQHLEVSQDMLNNANSKLNFLKTKITGVGNGEACLIPSHAYLVFAYVGKEGVRSSQWEADGGGYGMQRLK</sequence>
<evidence type="ECO:0000313" key="3">
    <source>
        <dbReference type="Proteomes" id="UP001235939"/>
    </source>
</evidence>
<proteinExistence type="predicted"/>
<dbReference type="InterPro" id="IPR036397">
    <property type="entry name" value="RNaseH_sf"/>
</dbReference>
<keyword evidence="3" id="KW-1185">Reference proteome</keyword>
<dbReference type="InterPro" id="IPR001888">
    <property type="entry name" value="Transposase_1"/>
</dbReference>
<dbReference type="PANTHER" id="PTHR46060">
    <property type="entry name" value="MARINER MOS1 TRANSPOSASE-LIKE PROTEIN"/>
    <property type="match status" value="1"/>
</dbReference>
<protein>
    <recommendedName>
        <fullName evidence="4">Transposase</fullName>
    </recommendedName>
</protein>
<dbReference type="InterPro" id="IPR052709">
    <property type="entry name" value="Transposase-MT_Hybrid"/>
</dbReference>
<accession>A0ABY6L4U4</accession>
<organism evidence="2 3">
    <name type="scientific">Cordylochernes scorpioides</name>
    <dbReference type="NCBI Taxonomy" id="51811"/>
    <lineage>
        <taxon>Eukaryota</taxon>
        <taxon>Metazoa</taxon>
        <taxon>Ecdysozoa</taxon>
        <taxon>Arthropoda</taxon>
        <taxon>Chelicerata</taxon>
        <taxon>Arachnida</taxon>
        <taxon>Pseudoscorpiones</taxon>
        <taxon>Cheliferoidea</taxon>
        <taxon>Chernetidae</taxon>
        <taxon>Cordylochernes</taxon>
    </lineage>
</organism>
<dbReference type="PANTHER" id="PTHR46060:SF1">
    <property type="entry name" value="MARINER MOS1 TRANSPOSASE-LIKE PROTEIN"/>
    <property type="match status" value="1"/>
</dbReference>
<dbReference type="Proteomes" id="UP001235939">
    <property type="component" value="Chromosome 12"/>
</dbReference>